<evidence type="ECO:0000256" key="3">
    <source>
        <dbReference type="SAM" id="Phobius"/>
    </source>
</evidence>
<keyword evidence="3" id="KW-0472">Membrane</keyword>
<protein>
    <submittedName>
        <fullName evidence="4">Uncharacterized protein</fullName>
    </submittedName>
</protein>
<evidence type="ECO:0000256" key="2">
    <source>
        <dbReference type="SAM" id="MobiDB-lite"/>
    </source>
</evidence>
<feature type="compositionally biased region" description="Basic and acidic residues" evidence="2">
    <location>
        <begin position="42"/>
        <end position="65"/>
    </location>
</feature>
<dbReference type="Proteomes" id="UP000694251">
    <property type="component" value="Chromosome 7"/>
</dbReference>
<feature type="transmembrane region" description="Helical" evidence="3">
    <location>
        <begin position="629"/>
        <end position="651"/>
    </location>
</feature>
<comment type="caution">
    <text evidence="4">The sequence shown here is derived from an EMBL/GenBank/DDBJ whole genome shotgun (WGS) entry which is preliminary data.</text>
</comment>
<gene>
    <name evidence="4" type="ORF">ISN44_As07g010880</name>
</gene>
<reference evidence="4 5" key="1">
    <citation type="submission" date="2020-12" db="EMBL/GenBank/DDBJ databases">
        <title>Concerted genomic and epigenomic changes stabilize Arabidopsis allopolyploids.</title>
        <authorList>
            <person name="Chen Z."/>
        </authorList>
    </citation>
    <scope>NUCLEOTIDE SEQUENCE [LARGE SCALE GENOMIC DNA]</scope>
    <source>
        <strain evidence="4">As9502</strain>
        <tissue evidence="4">Leaf</tissue>
    </source>
</reference>
<evidence type="ECO:0000313" key="5">
    <source>
        <dbReference type="Proteomes" id="UP000694251"/>
    </source>
</evidence>
<proteinExistence type="predicted"/>
<feature type="region of interest" description="Disordered" evidence="2">
    <location>
        <begin position="24"/>
        <end position="105"/>
    </location>
</feature>
<dbReference type="EMBL" id="JAEFBJ010000007">
    <property type="protein sequence ID" value="KAG7588766.1"/>
    <property type="molecule type" value="Genomic_DNA"/>
</dbReference>
<keyword evidence="3" id="KW-1133">Transmembrane helix</keyword>
<keyword evidence="5" id="KW-1185">Reference proteome</keyword>
<sequence length="921" mass="101772">MSLSDSSNSSRGDNLLLVHERKMVWSSSSDPEASASDQQIVLRRDSDAESASREDPSRFDAREDAIANVARDQDLPDDPEAVLSRRRTRPPAADEARGSDWQDAPEPVSVHAVKAEEVFYDPMEAAKLLQMALQGIAGPKKKRRAIKVKKPDPPGSTLCTDDSLRDLRAQFDFSEGVELRLPTPNERADDPPEGLRVIGGFPCKDERYTDHFLYVALDDYSVPEDCLGMIVRKWRKIGLRALRLLHGAPCRSSLESSDHPLDYLIEMQGAAQSLRAKKAAEKKAAKEKAALEANFRPPIPLEAVIDPEDKVALANLIASCSDTPLPAPEALLEAERYFETETGFLRAFTSMNSMVRAYDSATRKCELSREQLEMARAEAETKIADANTAKQRAKASASAEKVERLKAAENSLTARRRLEAEVERLRRAAKKEFGKKVGAIEAKMDQYGKVSERYLFLVQARANAELIADLEEGKRVEDEKDEVLHWKADYGDAEEEYIRLVTELREDLKLPPASPDSVNDSFGNRSIEGTAAGRGVAEVVKCRVSSWAWPSPKRTMEFRSRDRGEFRAELVRGRAAYVPFSGIKLPRNSSCKVLPNSRRAFPHSARAILKDFAYYEISFVKAAVFDTGVVIPSCCVLGVNVFLFSGSQLRWRSRTSCRSQERRVSLPWPDAAWFCATIVHLLTPFAYPFSCGYRGVDLPRRIPHLSQNPSNLAEMNCDPLSVTISADDVHGPAHERIRRGDRRQELGGLVDSWCVPLDPPCTSSMTLQASAPSTQISKGACLKLSSCPFLGRDLSVGHVTSDSPDPFGVATVFGFGSEVEARAAKASADVFSPRGIRVNSNSPNCFVRADINASFSATLLVASKFSREDCSRISPSGDAKRIPKPEPCFEDEPSTWRIQIASGKFSRMFSGGSPMIKSAKT</sequence>
<organism evidence="4 5">
    <name type="scientific">Arabidopsis suecica</name>
    <name type="common">Swedish thale-cress</name>
    <name type="synonym">Cardaminopsis suecica</name>
    <dbReference type="NCBI Taxonomy" id="45249"/>
    <lineage>
        <taxon>Eukaryota</taxon>
        <taxon>Viridiplantae</taxon>
        <taxon>Streptophyta</taxon>
        <taxon>Embryophyta</taxon>
        <taxon>Tracheophyta</taxon>
        <taxon>Spermatophyta</taxon>
        <taxon>Magnoliopsida</taxon>
        <taxon>eudicotyledons</taxon>
        <taxon>Gunneridae</taxon>
        <taxon>Pentapetalae</taxon>
        <taxon>rosids</taxon>
        <taxon>malvids</taxon>
        <taxon>Brassicales</taxon>
        <taxon>Brassicaceae</taxon>
        <taxon>Camelineae</taxon>
        <taxon>Arabidopsis</taxon>
    </lineage>
</organism>
<accession>A0A8T2BRY1</accession>
<feature type="compositionally biased region" description="Low complexity" evidence="2">
    <location>
        <begin position="26"/>
        <end position="37"/>
    </location>
</feature>
<keyword evidence="1" id="KW-0175">Coiled coil</keyword>
<feature type="coiled-coil region" evidence="1">
    <location>
        <begin position="358"/>
        <end position="435"/>
    </location>
</feature>
<keyword evidence="3" id="KW-0812">Transmembrane</keyword>
<evidence type="ECO:0000313" key="4">
    <source>
        <dbReference type="EMBL" id="KAG7588766.1"/>
    </source>
</evidence>
<dbReference type="OrthoDB" id="1114078at2759"/>
<evidence type="ECO:0000256" key="1">
    <source>
        <dbReference type="SAM" id="Coils"/>
    </source>
</evidence>
<name>A0A8T2BRY1_ARASU</name>
<dbReference type="AlphaFoldDB" id="A0A8T2BRY1"/>
<feature type="transmembrane region" description="Helical" evidence="3">
    <location>
        <begin position="671"/>
        <end position="690"/>
    </location>
</feature>